<feature type="compositionally biased region" description="Basic and acidic residues" evidence="1">
    <location>
        <begin position="593"/>
        <end position="632"/>
    </location>
</feature>
<feature type="compositionally biased region" description="Basic and acidic residues" evidence="1">
    <location>
        <begin position="836"/>
        <end position="850"/>
    </location>
</feature>
<keyword evidence="2" id="KW-1133">Transmembrane helix</keyword>
<feature type="compositionally biased region" description="Basic residues" evidence="1">
    <location>
        <begin position="501"/>
        <end position="510"/>
    </location>
</feature>
<feature type="compositionally biased region" description="Basic and acidic residues" evidence="1">
    <location>
        <begin position="148"/>
        <end position="165"/>
    </location>
</feature>
<dbReference type="Gramene" id="GBG59333">
    <property type="protein sequence ID" value="GBG59333"/>
    <property type="gene ID" value="CBR_g32345"/>
</dbReference>
<accession>A0A388JNK6</accession>
<feature type="region of interest" description="Disordered" evidence="1">
    <location>
        <begin position="438"/>
        <end position="893"/>
    </location>
</feature>
<organism evidence="3 4">
    <name type="scientific">Chara braunii</name>
    <name type="common">Braun's stonewort</name>
    <dbReference type="NCBI Taxonomy" id="69332"/>
    <lineage>
        <taxon>Eukaryota</taxon>
        <taxon>Viridiplantae</taxon>
        <taxon>Streptophyta</taxon>
        <taxon>Charophyceae</taxon>
        <taxon>Charales</taxon>
        <taxon>Characeae</taxon>
        <taxon>Chara</taxon>
    </lineage>
</organism>
<feature type="compositionally biased region" description="Basic and acidic residues" evidence="1">
    <location>
        <begin position="739"/>
        <end position="758"/>
    </location>
</feature>
<reference evidence="3 4" key="1">
    <citation type="journal article" date="2018" name="Cell">
        <title>The Chara Genome: Secondary Complexity and Implications for Plant Terrestrialization.</title>
        <authorList>
            <person name="Nishiyama T."/>
            <person name="Sakayama H."/>
            <person name="Vries J.D."/>
            <person name="Buschmann H."/>
            <person name="Saint-Marcoux D."/>
            <person name="Ullrich K.K."/>
            <person name="Haas F.B."/>
            <person name="Vanderstraeten L."/>
            <person name="Becker D."/>
            <person name="Lang D."/>
            <person name="Vosolsobe S."/>
            <person name="Rombauts S."/>
            <person name="Wilhelmsson P.K.I."/>
            <person name="Janitza P."/>
            <person name="Kern R."/>
            <person name="Heyl A."/>
            <person name="Rumpler F."/>
            <person name="Villalobos L.I.A.C."/>
            <person name="Clay J.M."/>
            <person name="Skokan R."/>
            <person name="Toyoda A."/>
            <person name="Suzuki Y."/>
            <person name="Kagoshima H."/>
            <person name="Schijlen E."/>
            <person name="Tajeshwar N."/>
            <person name="Catarino B."/>
            <person name="Hetherington A.J."/>
            <person name="Saltykova A."/>
            <person name="Bonnot C."/>
            <person name="Breuninger H."/>
            <person name="Symeonidi A."/>
            <person name="Radhakrishnan G.V."/>
            <person name="Van Nieuwerburgh F."/>
            <person name="Deforce D."/>
            <person name="Chang C."/>
            <person name="Karol K.G."/>
            <person name="Hedrich R."/>
            <person name="Ulvskov P."/>
            <person name="Glockner G."/>
            <person name="Delwiche C.F."/>
            <person name="Petrasek J."/>
            <person name="Van de Peer Y."/>
            <person name="Friml J."/>
            <person name="Beilby M."/>
            <person name="Dolan L."/>
            <person name="Kohara Y."/>
            <person name="Sugano S."/>
            <person name="Fujiyama A."/>
            <person name="Delaux P.-M."/>
            <person name="Quint M."/>
            <person name="TheiBen G."/>
            <person name="Hagemann M."/>
            <person name="Harholt J."/>
            <person name="Dunand C."/>
            <person name="Zachgo S."/>
            <person name="Langdale J."/>
            <person name="Maumus F."/>
            <person name="Straeten D.V.D."/>
            <person name="Gould S.B."/>
            <person name="Rensing S.A."/>
        </authorList>
    </citation>
    <scope>NUCLEOTIDE SEQUENCE [LARGE SCALE GENOMIC DNA]</scope>
    <source>
        <strain evidence="3 4">S276</strain>
    </source>
</reference>
<gene>
    <name evidence="3" type="ORF">CBR_g32345</name>
</gene>
<feature type="compositionally biased region" description="Basic and acidic residues" evidence="1">
    <location>
        <begin position="532"/>
        <end position="543"/>
    </location>
</feature>
<evidence type="ECO:0000313" key="4">
    <source>
        <dbReference type="Proteomes" id="UP000265515"/>
    </source>
</evidence>
<dbReference type="AlphaFoldDB" id="A0A388JNK6"/>
<evidence type="ECO:0000256" key="2">
    <source>
        <dbReference type="SAM" id="Phobius"/>
    </source>
</evidence>
<feature type="transmembrane region" description="Helical" evidence="2">
    <location>
        <begin position="37"/>
        <end position="61"/>
    </location>
</feature>
<evidence type="ECO:0000256" key="1">
    <source>
        <dbReference type="SAM" id="MobiDB-lite"/>
    </source>
</evidence>
<keyword evidence="2" id="KW-0472">Membrane</keyword>
<feature type="compositionally biased region" description="Basic residues" evidence="1">
    <location>
        <begin position="479"/>
        <end position="489"/>
    </location>
</feature>
<comment type="caution">
    <text evidence="3">The sequence shown here is derived from an EMBL/GenBank/DDBJ whole genome shotgun (WGS) entry which is preliminary data.</text>
</comment>
<proteinExistence type="predicted"/>
<keyword evidence="4" id="KW-1185">Reference proteome</keyword>
<dbReference type="Proteomes" id="UP000265515">
    <property type="component" value="Unassembled WGS sequence"/>
</dbReference>
<feature type="compositionally biased region" description="Basic and acidic residues" evidence="1">
    <location>
        <begin position="490"/>
        <end position="500"/>
    </location>
</feature>
<name>A0A388JNK6_CHABU</name>
<sequence length="893" mass="99182">MMPNWDEIGICLGRGCICRKGWRNGYEIKKEKKKKKVMVGTMSMMLKVIEIVGSGVIMRWIQMRRPAHVHLVGYVFDGRHKDERACAKLVAMGLDPEGRIKPAQVIRQLKVLGLWQQRKEGGIWKAKHGLSSASSDDDESANSGSATDNHDSDRDTGEREVEPVRKKPGRTSARSMGSTPAEKVRWGVFTEAVDEKLKKAFESYGFKKTAISKIAKELGESEETGRRFRVADVRARLIELGIYDKKQEGKMKRKPSMMRLFEQAGLSMDESEGIVSEEDAVARRRRREDQLADKEMKEVDIDDLDEKVITKRVRKLVRERDALDGEAAVRLVHSKVNACLKQWSGGKGGATEPNDHKDEGTADQGREREVYDYSIVLTRANESGFFEHRDVKRLLCALCFRKPVSGHVNWRIPGGHGTAWLVRVQTLLSDLIANVKNLSPPSSSGSEGDGGDRNPKAAGSSSEEGTEHIAKAMGSKGNKQVHRARRKEKRSQQDTEVQKTKKERGKRTKRGKDAENDDVSGNLHKGRKRLRKDQGKAAERSEDLDYDALKSVVGVSDDEDEPLSVMKKGRQSKAEQSRHSVKTGSTEQPVWMRVDDDGTPEKPSIRGERSSPHIRGDSSEASEGSRRVERRIVRNTPKKRQAEEADAELTPVGKKQRSRVLLTRPSPHEDDREDDDELLSLSRRAKRMSRVGLRGVTSAGESDSGDDSEDDIPLSAALTKGKRRRGKDSEQELNPLRTDASRGGHETGNKSDAARDSAEGNSAAAGTSYDDRMDVPDPQQQMQIAQEMEQEELIVPSGGGDAAIGDRQFTSLPSAKEKEAQDRPALANDNPTPDGEGMRDEASVAEKSGADVDDGNNNESKVDMPFPQRARAEVDVEFLSEGMDDDDEEDSHP</sequence>
<keyword evidence="2" id="KW-0812">Transmembrane</keyword>
<feature type="compositionally biased region" description="Basic and acidic residues" evidence="1">
    <location>
        <begin position="353"/>
        <end position="365"/>
    </location>
</feature>
<feature type="compositionally biased region" description="Acidic residues" evidence="1">
    <location>
        <begin position="703"/>
        <end position="712"/>
    </location>
</feature>
<evidence type="ECO:0000313" key="3">
    <source>
        <dbReference type="EMBL" id="GBG59333.1"/>
    </source>
</evidence>
<feature type="compositionally biased region" description="Acidic residues" evidence="1">
    <location>
        <begin position="875"/>
        <end position="893"/>
    </location>
</feature>
<feature type="region of interest" description="Disordered" evidence="1">
    <location>
        <begin position="343"/>
        <end position="365"/>
    </location>
</feature>
<protein>
    <submittedName>
        <fullName evidence="3">Uncharacterized protein</fullName>
    </submittedName>
</protein>
<feature type="region of interest" description="Disordered" evidence="1">
    <location>
        <begin position="127"/>
        <end position="181"/>
    </location>
</feature>
<dbReference type="EMBL" id="BFEA01000003">
    <property type="protein sequence ID" value="GBG59333.1"/>
    <property type="molecule type" value="Genomic_DNA"/>
</dbReference>